<evidence type="ECO:0000313" key="2">
    <source>
        <dbReference type="EMBL" id="CAB4169289.1"/>
    </source>
</evidence>
<reference evidence="4" key="1">
    <citation type="submission" date="2020-05" db="EMBL/GenBank/DDBJ databases">
        <authorList>
            <person name="Chiriac C."/>
            <person name="Salcher M."/>
            <person name="Ghai R."/>
            <person name="Kavagutti S V."/>
        </authorList>
    </citation>
    <scope>NUCLEOTIDE SEQUENCE</scope>
</reference>
<evidence type="ECO:0000313" key="4">
    <source>
        <dbReference type="EMBL" id="CAB4181818.1"/>
    </source>
</evidence>
<dbReference type="EMBL" id="LR796942">
    <property type="protein sequence ID" value="CAB4176838.1"/>
    <property type="molecule type" value="Genomic_DNA"/>
</dbReference>
<accession>A0A6J5QLF8</accession>
<feature type="region of interest" description="Disordered" evidence="1">
    <location>
        <begin position="200"/>
        <end position="222"/>
    </location>
</feature>
<proteinExistence type="predicted"/>
<evidence type="ECO:0000256" key="1">
    <source>
        <dbReference type="SAM" id="MobiDB-lite"/>
    </source>
</evidence>
<sequence length="306" mass="32279">MASKTKKNDATVASPSKAKASKAKAKSGSGIVVTDVTEMVMGALQKAERKTWPTLNEQATVEEITAPVVDAAPVKPKRVRKPKADAAPVVEAPVVVEEAPVVEEAAAEAMGLSTTVDAFPTEEAEARAAEAVYQYGEKLGIDIDEVVRISKVCGEYEMLKALAGLTGNEEIGERIVWLAKRKASDLDKRYVRPYRVKSGLSTDRSTAPKVSRAPKVNDDGTIREPSKSRCDVFGFSATAAIRALRATCGLTFAQIRNVLDALGAESVADATIRAQMAGGGTGRGEPAPLNGEQIAKAKELASQLAA</sequence>
<dbReference type="EMBL" id="LR797259">
    <property type="protein sequence ID" value="CAB4197753.1"/>
    <property type="molecule type" value="Genomic_DNA"/>
</dbReference>
<evidence type="ECO:0000313" key="3">
    <source>
        <dbReference type="EMBL" id="CAB4176838.1"/>
    </source>
</evidence>
<evidence type="ECO:0000313" key="7">
    <source>
        <dbReference type="EMBL" id="CAB5227061.1"/>
    </source>
</evidence>
<evidence type="ECO:0000313" key="6">
    <source>
        <dbReference type="EMBL" id="CAB4210690.1"/>
    </source>
</evidence>
<gene>
    <name evidence="4" type="ORF">UFOVP1073_65</name>
    <name evidence="5" type="ORF">UFOVP1308_30</name>
    <name evidence="6" type="ORF">UFOVP1423_39</name>
    <name evidence="7" type="ORF">UFOVP1520_10</name>
    <name evidence="2" type="ORF">UFOVP898_67</name>
    <name evidence="3" type="ORF">UFOVP985_66</name>
</gene>
<organism evidence="4">
    <name type="scientific">uncultured Caudovirales phage</name>
    <dbReference type="NCBI Taxonomy" id="2100421"/>
    <lineage>
        <taxon>Viruses</taxon>
        <taxon>Duplodnaviria</taxon>
        <taxon>Heunggongvirae</taxon>
        <taxon>Uroviricota</taxon>
        <taxon>Caudoviricetes</taxon>
        <taxon>Peduoviridae</taxon>
        <taxon>Maltschvirus</taxon>
        <taxon>Maltschvirus maltsch</taxon>
    </lineage>
</organism>
<dbReference type="EMBL" id="LR796838">
    <property type="protein sequence ID" value="CAB4169289.1"/>
    <property type="molecule type" value="Genomic_DNA"/>
</dbReference>
<dbReference type="EMBL" id="LR798377">
    <property type="protein sequence ID" value="CAB5227061.1"/>
    <property type="molecule type" value="Genomic_DNA"/>
</dbReference>
<evidence type="ECO:0000313" key="5">
    <source>
        <dbReference type="EMBL" id="CAB4197753.1"/>
    </source>
</evidence>
<dbReference type="EMBL" id="LR797361">
    <property type="protein sequence ID" value="CAB4210690.1"/>
    <property type="molecule type" value="Genomic_DNA"/>
</dbReference>
<name>A0A6J5QLF8_9CAUD</name>
<feature type="region of interest" description="Disordered" evidence="1">
    <location>
        <begin position="1"/>
        <end position="28"/>
    </location>
</feature>
<protein>
    <submittedName>
        <fullName evidence="4">Uncharacterized protein</fullName>
    </submittedName>
</protein>
<dbReference type="EMBL" id="LR797009">
    <property type="protein sequence ID" value="CAB4181818.1"/>
    <property type="molecule type" value="Genomic_DNA"/>
</dbReference>